<dbReference type="OrthoDB" id="1616998at2759"/>
<organism evidence="2 3">
    <name type="scientific">Carpinus fangiana</name>
    <dbReference type="NCBI Taxonomy" id="176857"/>
    <lineage>
        <taxon>Eukaryota</taxon>
        <taxon>Viridiplantae</taxon>
        <taxon>Streptophyta</taxon>
        <taxon>Embryophyta</taxon>
        <taxon>Tracheophyta</taxon>
        <taxon>Spermatophyta</taxon>
        <taxon>Magnoliopsida</taxon>
        <taxon>eudicotyledons</taxon>
        <taxon>Gunneridae</taxon>
        <taxon>Pentapetalae</taxon>
        <taxon>rosids</taxon>
        <taxon>fabids</taxon>
        <taxon>Fagales</taxon>
        <taxon>Betulaceae</taxon>
        <taxon>Carpinus</taxon>
    </lineage>
</organism>
<keyword evidence="3" id="KW-1185">Reference proteome</keyword>
<dbReference type="EMBL" id="CM017326">
    <property type="protein sequence ID" value="KAE8076855.1"/>
    <property type="molecule type" value="Genomic_DNA"/>
</dbReference>
<accession>A0A5N6RCW1</accession>
<feature type="compositionally biased region" description="Polar residues" evidence="1">
    <location>
        <begin position="1"/>
        <end position="22"/>
    </location>
</feature>
<protein>
    <submittedName>
        <fullName evidence="2">Uncharacterized protein</fullName>
    </submittedName>
</protein>
<evidence type="ECO:0000256" key="1">
    <source>
        <dbReference type="SAM" id="MobiDB-lite"/>
    </source>
</evidence>
<evidence type="ECO:0000313" key="2">
    <source>
        <dbReference type="EMBL" id="KAE8076855.1"/>
    </source>
</evidence>
<reference evidence="2 3" key="1">
    <citation type="submission" date="2019-06" db="EMBL/GenBank/DDBJ databases">
        <title>A chromosomal-level reference genome of Carpinus fangiana (Coryloideae, Betulaceae).</title>
        <authorList>
            <person name="Yang X."/>
            <person name="Wang Z."/>
            <person name="Zhang L."/>
            <person name="Hao G."/>
            <person name="Liu J."/>
            <person name="Yang Y."/>
        </authorList>
    </citation>
    <scope>NUCLEOTIDE SEQUENCE [LARGE SCALE GENOMIC DNA]</scope>
    <source>
        <strain evidence="2">Cfa_2016G</strain>
        <tissue evidence="2">Leaf</tissue>
    </source>
</reference>
<sequence length="194" mass="21263">MASDKGNANNIDACTNSNQSTSLDKKPNTKGGANNNLGKTLAQRALYGSHNHRVGGRKITNSSARSLPSRLSKVSLGPGFPIPSKARLKCNSTGHKATQRSELNSIRTSSNMLFNLIFFTKYPNFHQLWWHQKNCISSVLKLKTTQAAAIIIKALCFQNRISKSRIPITNKEVEEGMVILILEPSSFMGIGLAH</sequence>
<dbReference type="AlphaFoldDB" id="A0A5N6RCW1"/>
<name>A0A5N6RCW1_9ROSI</name>
<dbReference type="Proteomes" id="UP000327013">
    <property type="component" value="Chromosome 6"/>
</dbReference>
<gene>
    <name evidence="2" type="ORF">FH972_015479</name>
</gene>
<feature type="region of interest" description="Disordered" evidence="1">
    <location>
        <begin position="1"/>
        <end position="36"/>
    </location>
</feature>
<proteinExistence type="predicted"/>
<evidence type="ECO:0000313" key="3">
    <source>
        <dbReference type="Proteomes" id="UP000327013"/>
    </source>
</evidence>